<feature type="domain" description="NmrA-like" evidence="3">
    <location>
        <begin position="8"/>
        <end position="253"/>
    </location>
</feature>
<accession>A0A385D8E3</accession>
<sequence>MVTTPAPVLVTGATGTQGGAVARALAAAGVPVRALVRDPAAPRAKAVEVAGAELVRADLTDPDSLVPAVRGVRAVFSVQMPPMSEAGVDFAGELAQATHLIEAARAAGVPQFVQSSTSGVGGHTQAPGWAEGRWAAMEEYFTTKQTILERVRAAGFPRWTVVKPAYFMENLPALVPHGPAGGLATVLKPETELALVAPADIGAAVARAVEDPDRFHQVELELAGDRLTMRQVAAVLSEVWGVPVEAPVMDLEQALAAGMPAWGAGHEWNNAVVQPAHPEDAQALGIPVTSFAEWASERLG</sequence>
<organism evidence="4 5">
    <name type="scientific">Streptomyces koyangensis</name>
    <dbReference type="NCBI Taxonomy" id="188770"/>
    <lineage>
        <taxon>Bacteria</taxon>
        <taxon>Bacillati</taxon>
        <taxon>Actinomycetota</taxon>
        <taxon>Actinomycetes</taxon>
        <taxon>Kitasatosporales</taxon>
        <taxon>Streptomycetaceae</taxon>
        <taxon>Streptomyces</taxon>
        <taxon>Streptomyces aurantiacus group</taxon>
    </lineage>
</organism>
<protein>
    <submittedName>
        <fullName evidence="4">NAD-dependent epimerase/dehydratase family protein</fullName>
    </submittedName>
</protein>
<dbReference type="AlphaFoldDB" id="A0A385D8E3"/>
<dbReference type="InterPro" id="IPR036291">
    <property type="entry name" value="NAD(P)-bd_dom_sf"/>
</dbReference>
<comment type="similarity">
    <text evidence="1">Belongs to the NmrA-type oxidoreductase family.</text>
</comment>
<proteinExistence type="inferred from homology"/>
<reference evidence="4 5" key="1">
    <citation type="submission" date="2018-08" db="EMBL/GenBank/DDBJ databases">
        <authorList>
            <person name="Ferrada E.E."/>
            <person name="Latorre B.A."/>
        </authorList>
    </citation>
    <scope>NUCLEOTIDE SEQUENCE [LARGE SCALE GENOMIC DNA]</scope>
    <source>
        <strain evidence="4 5">VK-A60T</strain>
    </source>
</reference>
<keyword evidence="2" id="KW-0521">NADP</keyword>
<dbReference type="Gene3D" id="3.40.50.720">
    <property type="entry name" value="NAD(P)-binding Rossmann-like Domain"/>
    <property type="match status" value="1"/>
</dbReference>
<evidence type="ECO:0000256" key="2">
    <source>
        <dbReference type="ARBA" id="ARBA00022857"/>
    </source>
</evidence>
<dbReference type="InterPro" id="IPR008030">
    <property type="entry name" value="NmrA-like"/>
</dbReference>
<dbReference type="GeneID" id="300114249"/>
<evidence type="ECO:0000313" key="4">
    <source>
        <dbReference type="EMBL" id="AXQ54648.1"/>
    </source>
</evidence>
<evidence type="ECO:0000259" key="3">
    <source>
        <dbReference type="Pfam" id="PF05368"/>
    </source>
</evidence>
<dbReference type="PANTHER" id="PTHR42748">
    <property type="entry name" value="NITROGEN METABOLITE REPRESSION PROTEIN NMRA FAMILY MEMBER"/>
    <property type="match status" value="1"/>
</dbReference>
<dbReference type="EMBL" id="CP031742">
    <property type="protein sequence ID" value="AXQ54648.1"/>
    <property type="molecule type" value="Genomic_DNA"/>
</dbReference>
<dbReference type="Pfam" id="PF05368">
    <property type="entry name" value="NmrA"/>
    <property type="match status" value="1"/>
</dbReference>
<dbReference type="KEGG" id="sky:D0C37_08580"/>
<evidence type="ECO:0000256" key="1">
    <source>
        <dbReference type="ARBA" id="ARBA00006328"/>
    </source>
</evidence>
<dbReference type="InterPro" id="IPR051164">
    <property type="entry name" value="NmrA-like_oxidored"/>
</dbReference>
<gene>
    <name evidence="4" type="ORF">D0C37_08580</name>
</gene>
<dbReference type="PANTHER" id="PTHR42748:SF7">
    <property type="entry name" value="NMRA LIKE REDOX SENSOR 1-RELATED"/>
    <property type="match status" value="1"/>
</dbReference>
<dbReference type="RefSeq" id="WP_117349070.1">
    <property type="nucleotide sequence ID" value="NZ_CP031742.1"/>
</dbReference>
<dbReference type="SUPFAM" id="SSF51735">
    <property type="entry name" value="NAD(P)-binding Rossmann-fold domains"/>
    <property type="match status" value="1"/>
</dbReference>
<evidence type="ECO:0000313" key="5">
    <source>
        <dbReference type="Proteomes" id="UP000259636"/>
    </source>
</evidence>
<name>A0A385D8E3_9ACTN</name>
<dbReference type="Proteomes" id="UP000259636">
    <property type="component" value="Chromosome"/>
</dbReference>